<dbReference type="Gene3D" id="3.40.309.10">
    <property type="entry name" value="Aldehyde Dehydrogenase, Chain A, domain 2"/>
    <property type="match status" value="1"/>
</dbReference>
<sequence length="523" mass="53387">MTLEAFLIAGEPVTTSETFKAVDPSLGHTIDPPFAVSDESHVERACIAAAAAFEAFAEAPIETRARLLETIADEIEGIGDALIVRAMAETGLPRPRLEGERGRTTGQLRMFAAVVREGGWQDIRIDSALPDRQPLPRPDLRMIKRPLGPVAVFGASNFPLAFSVAGGDTASALAAGCPVVIKGHPAHPGLSAMVGGAIAKAVAAVGLPAGVFSLLAGPSNALGSALVLDPRIAAVGFTGSRQGGLALVELAARRPVPIPVYAEMSSVNPVILFPAALAARAEALAAGYVGSLTFSAGQLCTNPGLVFAVDGPGLARFSESAANALAAAGPATMLTPGIAKAFRTGVAKLTGSSGVTELARGAAPAGECQSQASLFTISAPDFIAQAEVREEVFGHTSLVVRCADQAELCAALAVLEGQLTVTLQIDPDDGPAARALMPLLVQKAGRLLANGWPTGVEVAPAMVHGGPFPATSDGRSTSVGWLAIDRFLRPVCYQNMPAALLPPALAGDGAGSWRLVDGHRVAA</sequence>
<dbReference type="CDD" id="cd07129">
    <property type="entry name" value="ALDH_KGSADH"/>
    <property type="match status" value="1"/>
</dbReference>
<evidence type="ECO:0000313" key="3">
    <source>
        <dbReference type="EMBL" id="TRW17330.1"/>
    </source>
</evidence>
<dbReference type="AlphaFoldDB" id="A0A552UGJ5"/>
<reference evidence="3 4" key="1">
    <citation type="submission" date="2019-07" db="EMBL/GenBank/DDBJ databases">
        <title>Novel species isolated from glacier.</title>
        <authorList>
            <person name="Liu Q."/>
            <person name="Xin Y.-H."/>
        </authorList>
    </citation>
    <scope>NUCLEOTIDE SEQUENCE [LARGE SCALE GENOMIC DNA]</scope>
    <source>
        <strain evidence="3 4">LB1R16</strain>
    </source>
</reference>
<dbReference type="PANTHER" id="PTHR43353:SF3">
    <property type="entry name" value="ALDEHYDE DEHYDROGENASE-RELATED"/>
    <property type="match status" value="1"/>
</dbReference>
<keyword evidence="4" id="KW-1185">Reference proteome</keyword>
<feature type="domain" description="Aldehyde dehydrogenase" evidence="2">
    <location>
        <begin position="16"/>
        <end position="349"/>
    </location>
</feature>
<dbReference type="SUPFAM" id="SSF53720">
    <property type="entry name" value="ALDH-like"/>
    <property type="match status" value="1"/>
</dbReference>
<dbReference type="InterPro" id="IPR016162">
    <property type="entry name" value="Ald_DH_N"/>
</dbReference>
<dbReference type="Pfam" id="PF00171">
    <property type="entry name" value="Aldedh"/>
    <property type="match status" value="1"/>
</dbReference>
<dbReference type="InterPro" id="IPR016163">
    <property type="entry name" value="Ald_DH_C"/>
</dbReference>
<dbReference type="InterPro" id="IPR016161">
    <property type="entry name" value="Ald_DH/histidinol_DH"/>
</dbReference>
<protein>
    <submittedName>
        <fullName evidence="3">Aldehyde dehydrogenase (NADP(+))</fullName>
    </submittedName>
</protein>
<name>A0A552UGJ5_9SPHN</name>
<dbReference type="PANTHER" id="PTHR43353">
    <property type="entry name" value="SUCCINATE-SEMIALDEHYDE DEHYDROGENASE, MITOCHONDRIAL"/>
    <property type="match status" value="1"/>
</dbReference>
<evidence type="ECO:0000313" key="4">
    <source>
        <dbReference type="Proteomes" id="UP000317894"/>
    </source>
</evidence>
<comment type="caution">
    <text evidence="3">The sequence shown here is derived from an EMBL/GenBank/DDBJ whole genome shotgun (WGS) entry which is preliminary data.</text>
</comment>
<dbReference type="OrthoDB" id="9770537at2"/>
<dbReference type="Gene3D" id="3.40.605.10">
    <property type="entry name" value="Aldehyde Dehydrogenase, Chain A, domain 1"/>
    <property type="match status" value="1"/>
</dbReference>
<dbReference type="InterPro" id="IPR050740">
    <property type="entry name" value="Aldehyde_DH_Superfamily"/>
</dbReference>
<dbReference type="Proteomes" id="UP000317894">
    <property type="component" value="Unassembled WGS sequence"/>
</dbReference>
<evidence type="ECO:0000259" key="2">
    <source>
        <dbReference type="Pfam" id="PF00171"/>
    </source>
</evidence>
<dbReference type="RefSeq" id="WP_143554875.1">
    <property type="nucleotide sequence ID" value="NZ_VJWA01000001.1"/>
</dbReference>
<organism evidence="3 4">
    <name type="scientific">Glacieibacterium frigidum</name>
    <dbReference type="NCBI Taxonomy" id="2593303"/>
    <lineage>
        <taxon>Bacteria</taxon>
        <taxon>Pseudomonadati</taxon>
        <taxon>Pseudomonadota</taxon>
        <taxon>Alphaproteobacteria</taxon>
        <taxon>Sphingomonadales</taxon>
        <taxon>Sphingosinicellaceae</taxon>
        <taxon>Glacieibacterium</taxon>
    </lineage>
</organism>
<gene>
    <name evidence="3" type="ORF">FMM06_03915</name>
</gene>
<dbReference type="GO" id="GO:0016620">
    <property type="term" value="F:oxidoreductase activity, acting on the aldehyde or oxo group of donors, NAD or NADP as acceptor"/>
    <property type="evidence" value="ECO:0007669"/>
    <property type="project" value="InterPro"/>
</dbReference>
<proteinExistence type="predicted"/>
<dbReference type="InterPro" id="IPR015590">
    <property type="entry name" value="Aldehyde_DH_dom"/>
</dbReference>
<accession>A0A552UGJ5</accession>
<dbReference type="InterPro" id="IPR044151">
    <property type="entry name" value="ALDH_KGSADH"/>
</dbReference>
<keyword evidence="1" id="KW-0560">Oxidoreductase</keyword>
<evidence type="ECO:0000256" key="1">
    <source>
        <dbReference type="ARBA" id="ARBA00023002"/>
    </source>
</evidence>
<dbReference type="EMBL" id="VJWA01000001">
    <property type="protein sequence ID" value="TRW17330.1"/>
    <property type="molecule type" value="Genomic_DNA"/>
</dbReference>